<keyword evidence="3" id="KW-1185">Reference proteome</keyword>
<dbReference type="Proteomes" id="UP000515156">
    <property type="component" value="Chromosome 13"/>
</dbReference>
<sequence>MISLVWGMLQSLVFIGLCEWRPAPVSGRWRSFPGLQGEGNWDNPRAPSGDSSAVVGEMGQRSVPVHHLPQRNRRGSIAGNLSGAQLKDRVLPKDLLCPYKVTGEGKADASLCFRTSDSDFYCNQRNCRIYRSGKFLQANVLRNSSVLLQWQPPDFRDIKGFALNCSWNGTYTHFQCDSVQFGASCRDYLVTNVHDNVKYRICLQTLYVNGSTVDECVEFTMEPAGMQDIVIAMTAVGGSICVMLVIICLLVAYITENLMHPAFSRPPSKRGP</sequence>
<dbReference type="Gene3D" id="2.60.40.10">
    <property type="entry name" value="Immunoglobulins"/>
    <property type="match status" value="1"/>
</dbReference>
<dbReference type="InterPro" id="IPR036116">
    <property type="entry name" value="FN3_sf"/>
</dbReference>
<keyword evidence="2" id="KW-0732">Signal</keyword>
<keyword evidence="1" id="KW-0472">Membrane</keyword>
<keyword evidence="1" id="KW-0812">Transmembrane</keyword>
<dbReference type="GeneID" id="115482399"/>
<evidence type="ECO:0000256" key="2">
    <source>
        <dbReference type="SAM" id="SignalP"/>
    </source>
</evidence>
<dbReference type="CDD" id="cd00063">
    <property type="entry name" value="FN3"/>
    <property type="match status" value="1"/>
</dbReference>
<gene>
    <name evidence="4" type="primary">FNDC10</name>
</gene>
<dbReference type="CTD" id="643988"/>
<feature type="signal peptide" evidence="2">
    <location>
        <begin position="1"/>
        <end position="20"/>
    </location>
</feature>
<evidence type="ECO:0000313" key="3">
    <source>
        <dbReference type="Proteomes" id="UP000515156"/>
    </source>
</evidence>
<dbReference type="PANTHER" id="PTHR39233">
    <property type="entry name" value="FIBRONECTIN TYPE III DOMAIN-CONTAINING PROTEIN 10"/>
    <property type="match status" value="1"/>
</dbReference>
<proteinExistence type="predicted"/>
<dbReference type="InterPro" id="IPR003961">
    <property type="entry name" value="FN3_dom"/>
</dbReference>
<dbReference type="InParanoid" id="A0A6P7ZF94"/>
<evidence type="ECO:0000313" key="4">
    <source>
        <dbReference type="RefSeq" id="XP_030078007.1"/>
    </source>
</evidence>
<accession>A0A6P7ZF94</accession>
<dbReference type="InterPro" id="IPR034446">
    <property type="entry name" value="Fndc10"/>
</dbReference>
<dbReference type="InterPro" id="IPR013783">
    <property type="entry name" value="Ig-like_fold"/>
</dbReference>
<dbReference type="Pfam" id="PF17742">
    <property type="entry name" value="Fndc10"/>
    <property type="match status" value="1"/>
</dbReference>
<dbReference type="KEGG" id="muo:115482399"/>
<evidence type="ECO:0000256" key="1">
    <source>
        <dbReference type="SAM" id="Phobius"/>
    </source>
</evidence>
<organism evidence="3 4">
    <name type="scientific">Microcaecilia unicolor</name>
    <dbReference type="NCBI Taxonomy" id="1415580"/>
    <lineage>
        <taxon>Eukaryota</taxon>
        <taxon>Metazoa</taxon>
        <taxon>Chordata</taxon>
        <taxon>Craniata</taxon>
        <taxon>Vertebrata</taxon>
        <taxon>Euteleostomi</taxon>
        <taxon>Amphibia</taxon>
        <taxon>Gymnophiona</taxon>
        <taxon>Siphonopidae</taxon>
        <taxon>Microcaecilia</taxon>
    </lineage>
</organism>
<feature type="transmembrane region" description="Helical" evidence="1">
    <location>
        <begin position="229"/>
        <end position="255"/>
    </location>
</feature>
<dbReference type="PANTHER" id="PTHR39233:SF1">
    <property type="entry name" value="FIBRONECTIN TYPE III DOMAIN-CONTAINING PROTEIN 10"/>
    <property type="match status" value="1"/>
</dbReference>
<protein>
    <submittedName>
        <fullName evidence="4">Fibronectin type III domain-containing protein 10</fullName>
    </submittedName>
</protein>
<feature type="chain" id="PRO_5027744834" evidence="2">
    <location>
        <begin position="21"/>
        <end position="272"/>
    </location>
</feature>
<dbReference type="SUPFAM" id="SSF49265">
    <property type="entry name" value="Fibronectin type III"/>
    <property type="match status" value="1"/>
</dbReference>
<dbReference type="RefSeq" id="XP_030078007.1">
    <property type="nucleotide sequence ID" value="XM_030222147.1"/>
</dbReference>
<dbReference type="OrthoDB" id="9450734at2759"/>
<keyword evidence="1" id="KW-1133">Transmembrane helix</keyword>
<reference evidence="4" key="1">
    <citation type="submission" date="2025-08" db="UniProtKB">
        <authorList>
            <consortium name="RefSeq"/>
        </authorList>
    </citation>
    <scope>IDENTIFICATION</scope>
</reference>
<dbReference type="FunCoup" id="A0A6P7ZF94">
    <property type="interactions" value="1"/>
</dbReference>
<dbReference type="AlphaFoldDB" id="A0A6P7ZF94"/>
<name>A0A6P7ZF94_9AMPH</name>